<feature type="non-terminal residue" evidence="2">
    <location>
        <position position="302"/>
    </location>
</feature>
<keyword evidence="1" id="KW-1133">Transmembrane helix</keyword>
<dbReference type="Pfam" id="PF16074">
    <property type="entry name" value="PilW"/>
    <property type="match status" value="1"/>
</dbReference>
<keyword evidence="1" id="KW-0812">Transmembrane</keyword>
<name>A0A0R2U1W4_9GAMM</name>
<dbReference type="AlphaFoldDB" id="A0A0R2U1W4"/>
<evidence type="ECO:0000256" key="1">
    <source>
        <dbReference type="SAM" id="Phobius"/>
    </source>
</evidence>
<gene>
    <name evidence="2" type="ORF">ABS24_00450</name>
</gene>
<organism evidence="2 3">
    <name type="scientific">SAR92 bacterium BACL26 MAG-121220-bin70</name>
    <dbReference type="NCBI Taxonomy" id="1655626"/>
    <lineage>
        <taxon>Bacteria</taxon>
        <taxon>Pseudomonadati</taxon>
        <taxon>Pseudomonadota</taxon>
        <taxon>Gammaproteobacteria</taxon>
        <taxon>Cellvibrionales</taxon>
        <taxon>Porticoccaceae</taxon>
        <taxon>SAR92 clade</taxon>
    </lineage>
</organism>
<dbReference type="InterPro" id="IPR012902">
    <property type="entry name" value="N_methyl_site"/>
</dbReference>
<reference evidence="2 3" key="1">
    <citation type="submission" date="2015-10" db="EMBL/GenBank/DDBJ databases">
        <title>Metagenome-Assembled Genomes uncover a global brackish microbiome.</title>
        <authorList>
            <person name="Hugerth L.W."/>
            <person name="Larsson J."/>
            <person name="Alneberg J."/>
            <person name="Lindh M.V."/>
            <person name="Legrand C."/>
            <person name="Pinhassi J."/>
            <person name="Andersson A.F."/>
        </authorList>
    </citation>
    <scope>NUCLEOTIDE SEQUENCE [LARGE SCALE GENOMIC DNA]</scope>
    <source>
        <strain evidence="2">BACL26 MAG-121220-bin70</strain>
    </source>
</reference>
<dbReference type="EMBL" id="LICA01000418">
    <property type="protein sequence ID" value="KRO91826.1"/>
    <property type="molecule type" value="Genomic_DNA"/>
</dbReference>
<evidence type="ECO:0000313" key="3">
    <source>
        <dbReference type="Proteomes" id="UP000051213"/>
    </source>
</evidence>
<feature type="transmembrane region" description="Helical" evidence="1">
    <location>
        <begin position="28"/>
        <end position="48"/>
    </location>
</feature>
<comment type="caution">
    <text evidence="2">The sequence shown here is derived from an EMBL/GenBank/DDBJ whole genome shotgun (WGS) entry which is preliminary data.</text>
</comment>
<sequence>MRTRSVNKYKKALLEGGNHGRGRNSTGFSLIELMLALTLGVLITWSVLEISLSSLKSSQILNDSSEINETGRYLTQFLEKEISMAGFLGRLIDIPPKSDGTLPGRWMCRPLLILDDLTFLIDGLNNMSGSVTLCGTAHKPRAGSDVLMIRRTGSKEIAYNSSLSAANYYLQAKTGLEDGITAANQVVKVGAGVWDNFTLKEMDNTTRVPIYAYRHSFYFVDENKTFRVMHRKNNAWRSEPITDAVEDFQAEYGIDTNGDNVADRIGFPADRDEWQAVVSVKLSILVGGAVPQTIQSNTSFSY</sequence>
<proteinExistence type="predicted"/>
<dbReference type="PROSITE" id="PS00409">
    <property type="entry name" value="PROKAR_NTER_METHYL"/>
    <property type="match status" value="1"/>
</dbReference>
<accession>A0A0R2U1W4</accession>
<evidence type="ECO:0008006" key="4">
    <source>
        <dbReference type="Google" id="ProtNLM"/>
    </source>
</evidence>
<protein>
    <recommendedName>
        <fullName evidence="4">Pilus assembly protein PilW</fullName>
    </recommendedName>
</protein>
<dbReference type="InterPro" id="IPR032092">
    <property type="entry name" value="PilW"/>
</dbReference>
<keyword evidence="1" id="KW-0472">Membrane</keyword>
<evidence type="ECO:0000313" key="2">
    <source>
        <dbReference type="EMBL" id="KRO91826.1"/>
    </source>
</evidence>
<dbReference type="Proteomes" id="UP000051213">
    <property type="component" value="Unassembled WGS sequence"/>
</dbReference>
<dbReference type="GO" id="GO:0043683">
    <property type="term" value="P:type IV pilus assembly"/>
    <property type="evidence" value="ECO:0007669"/>
    <property type="project" value="InterPro"/>
</dbReference>